<accession>A0A839UWZ6</accession>
<reference evidence="1 2" key="1">
    <citation type="submission" date="2020-08" db="EMBL/GenBank/DDBJ databases">
        <title>Genomic Encyclopedia of Type Strains, Phase III (KMG-III): the genomes of soil and plant-associated and newly described type strains.</title>
        <authorList>
            <person name="Whitman W."/>
        </authorList>
    </citation>
    <scope>NUCLEOTIDE SEQUENCE [LARGE SCALE GENOMIC DNA]</scope>
    <source>
        <strain evidence="1 2">CECT 8571</strain>
    </source>
</reference>
<evidence type="ECO:0000313" key="2">
    <source>
        <dbReference type="Proteomes" id="UP000559987"/>
    </source>
</evidence>
<comment type="caution">
    <text evidence="1">The sequence shown here is derived from an EMBL/GenBank/DDBJ whole genome shotgun (WGS) entry which is preliminary data.</text>
</comment>
<proteinExistence type="predicted"/>
<gene>
    <name evidence="1" type="ORF">FHS30_003100</name>
</gene>
<evidence type="ECO:0008006" key="3">
    <source>
        <dbReference type="Google" id="ProtNLM"/>
    </source>
</evidence>
<keyword evidence="2" id="KW-1185">Reference proteome</keyword>
<protein>
    <recommendedName>
        <fullName evidence="3">Nucleoside-diphosphate sugar epimerase</fullName>
    </recommendedName>
</protein>
<dbReference type="RefSeq" id="WP_183911370.1">
    <property type="nucleotide sequence ID" value="NZ_JACHXZ010000004.1"/>
</dbReference>
<sequence length="301" mass="32965">MRNNPPHVWLFTDGKPGHQNQLRGLADRLTAHIGAECHWLKVGRPGPSLWQLWRGNNPAPHLPEPDLMIAAGSTTQAHLLAAKRALTCPAVVLMRPNFPYQWLDGAIVPAHDKPPARPDILTTQGVLNAVVPVQQVPQTHAGLILLGGPSPHYRWDSETVVAQVQQISRAQPGWHWTVADSRRTPEDVFQALAALNDSSLTLVSHHTTPPDWLPARLVTSSRIWVSPDSVSMVYEALTSGVPTGILRLAPASTGRVVAGIDALVNAGQLQQFGEPAAERPHMPLWEAERAALWLIDRFSLR</sequence>
<dbReference type="InterPro" id="IPR009367">
    <property type="entry name" value="Elm1-like"/>
</dbReference>
<dbReference type="AlphaFoldDB" id="A0A839UWZ6"/>
<dbReference type="Proteomes" id="UP000559987">
    <property type="component" value="Unassembled WGS sequence"/>
</dbReference>
<organism evidence="1 2">
    <name type="scientific">Simiduia aestuariiviva</name>
    <dbReference type="NCBI Taxonomy" id="1510459"/>
    <lineage>
        <taxon>Bacteria</taxon>
        <taxon>Pseudomonadati</taxon>
        <taxon>Pseudomonadota</taxon>
        <taxon>Gammaproteobacteria</taxon>
        <taxon>Cellvibrionales</taxon>
        <taxon>Cellvibrionaceae</taxon>
        <taxon>Simiduia</taxon>
    </lineage>
</organism>
<dbReference type="EMBL" id="JACHXZ010000004">
    <property type="protein sequence ID" value="MBB3169887.1"/>
    <property type="molecule type" value="Genomic_DNA"/>
</dbReference>
<name>A0A839UWZ6_9GAMM</name>
<dbReference type="Pfam" id="PF06258">
    <property type="entry name" value="Mito_fiss_Elm1"/>
    <property type="match status" value="1"/>
</dbReference>
<evidence type="ECO:0000313" key="1">
    <source>
        <dbReference type="EMBL" id="MBB3169887.1"/>
    </source>
</evidence>
<dbReference type="SUPFAM" id="SSF53756">
    <property type="entry name" value="UDP-Glycosyltransferase/glycogen phosphorylase"/>
    <property type="match status" value="1"/>
</dbReference>